<proteinExistence type="inferred from homology"/>
<protein>
    <recommendedName>
        <fullName evidence="2">UDP-N-acetylglucosamine 2-epimerase domain-containing protein</fullName>
    </recommendedName>
</protein>
<reference evidence="3 4" key="1">
    <citation type="submission" date="2021-04" db="EMBL/GenBank/DDBJ databases">
        <title>Draft genome sequence of Paenibacillus cisolokensis, LC2-13A.</title>
        <authorList>
            <person name="Uke A."/>
            <person name="Chhe C."/>
            <person name="Baramee S."/>
            <person name="Kosugi A."/>
        </authorList>
    </citation>
    <scope>NUCLEOTIDE SEQUENCE [LARGE SCALE GENOMIC DNA]</scope>
    <source>
        <strain evidence="3 4">LC2-13A</strain>
    </source>
</reference>
<dbReference type="SUPFAM" id="SSF53756">
    <property type="entry name" value="UDP-Glycosyltransferase/glycogen phosphorylase"/>
    <property type="match status" value="1"/>
</dbReference>
<gene>
    <name evidence="3" type="ORF">PACILC2_13890</name>
</gene>
<keyword evidence="4" id="KW-1185">Reference proteome</keyword>
<evidence type="ECO:0000313" key="3">
    <source>
        <dbReference type="EMBL" id="GIQ62821.1"/>
    </source>
</evidence>
<dbReference type="InterPro" id="IPR003331">
    <property type="entry name" value="UDP_GlcNAc_Epimerase_2_dom"/>
</dbReference>
<sequence length="95" mass="10455">MLLSSDTPAGITKSMGVGLIGFADVFERLRPDIVVVLGDRYEIMVAAQAAMVARIPIAHLHGGESTEGLIDEAIRHSITKWRICILRQRKNTVKE</sequence>
<dbReference type="PANTHER" id="PTHR43174:SF3">
    <property type="entry name" value="UDP-N-ACETYLGLUCOSAMINE 2-EPIMERASE"/>
    <property type="match status" value="1"/>
</dbReference>
<accession>A0ABQ4N4D8</accession>
<dbReference type="PANTHER" id="PTHR43174">
    <property type="entry name" value="UDP-N-ACETYLGLUCOSAMINE 2-EPIMERASE"/>
    <property type="match status" value="1"/>
</dbReference>
<comment type="similarity">
    <text evidence="1">Belongs to the UDP-N-acetylglucosamine 2-epimerase family.</text>
</comment>
<comment type="caution">
    <text evidence="3">The sequence shown here is derived from an EMBL/GenBank/DDBJ whole genome shotgun (WGS) entry which is preliminary data.</text>
</comment>
<feature type="domain" description="UDP-N-acetylglucosamine 2-epimerase" evidence="2">
    <location>
        <begin position="2"/>
        <end position="80"/>
    </location>
</feature>
<dbReference type="Gene3D" id="3.40.50.2000">
    <property type="entry name" value="Glycogen Phosphorylase B"/>
    <property type="match status" value="1"/>
</dbReference>
<evidence type="ECO:0000313" key="4">
    <source>
        <dbReference type="Proteomes" id="UP000680304"/>
    </source>
</evidence>
<evidence type="ECO:0000256" key="1">
    <source>
        <dbReference type="RuleBase" id="RU003513"/>
    </source>
</evidence>
<dbReference type="Proteomes" id="UP000680304">
    <property type="component" value="Unassembled WGS sequence"/>
</dbReference>
<dbReference type="Pfam" id="PF02350">
    <property type="entry name" value="Epimerase_2"/>
    <property type="match status" value="1"/>
</dbReference>
<keyword evidence="1" id="KW-0413">Isomerase</keyword>
<dbReference type="InterPro" id="IPR029767">
    <property type="entry name" value="WecB-like"/>
</dbReference>
<evidence type="ECO:0000259" key="2">
    <source>
        <dbReference type="Pfam" id="PF02350"/>
    </source>
</evidence>
<dbReference type="EMBL" id="BOVJ01000043">
    <property type="protein sequence ID" value="GIQ62821.1"/>
    <property type="molecule type" value="Genomic_DNA"/>
</dbReference>
<name>A0ABQ4N4D8_9BACL</name>
<organism evidence="3 4">
    <name type="scientific">Paenibacillus cisolokensis</name>
    <dbReference type="NCBI Taxonomy" id="1658519"/>
    <lineage>
        <taxon>Bacteria</taxon>
        <taxon>Bacillati</taxon>
        <taxon>Bacillota</taxon>
        <taxon>Bacilli</taxon>
        <taxon>Bacillales</taxon>
        <taxon>Paenibacillaceae</taxon>
        <taxon>Paenibacillus</taxon>
    </lineage>
</organism>